<dbReference type="PANTHER" id="PTHR47506">
    <property type="entry name" value="TRANSCRIPTIONAL REGULATORY PROTEIN"/>
    <property type="match status" value="1"/>
</dbReference>
<dbReference type="PROSITE" id="PS50977">
    <property type="entry name" value="HTH_TETR_2"/>
    <property type="match status" value="1"/>
</dbReference>
<dbReference type="OrthoDB" id="4541465at2"/>
<keyword evidence="2 4" id="KW-0238">DNA-binding</keyword>
<name>A0A1C4BGT3_9GAMM</name>
<accession>A0A1C4BGT3</accession>
<proteinExistence type="predicted"/>
<protein>
    <submittedName>
        <fullName evidence="6">Transcriptional regulator, TetR family</fullName>
    </submittedName>
</protein>
<dbReference type="InterPro" id="IPR001647">
    <property type="entry name" value="HTH_TetR"/>
</dbReference>
<evidence type="ECO:0000313" key="6">
    <source>
        <dbReference type="EMBL" id="SCC06161.1"/>
    </source>
</evidence>
<dbReference type="AlphaFoldDB" id="A0A1C4BGT3"/>
<dbReference type="SUPFAM" id="SSF48498">
    <property type="entry name" value="Tetracyclin repressor-like, C-terminal domain"/>
    <property type="match status" value="1"/>
</dbReference>
<evidence type="ECO:0000313" key="7">
    <source>
        <dbReference type="Proteomes" id="UP000199670"/>
    </source>
</evidence>
<dbReference type="STRING" id="1798182.GA0061081_104156"/>
<keyword evidence="7" id="KW-1185">Reference proteome</keyword>
<dbReference type="InterPro" id="IPR011075">
    <property type="entry name" value="TetR_C"/>
</dbReference>
<dbReference type="Pfam" id="PF00440">
    <property type="entry name" value="TetR_N"/>
    <property type="match status" value="1"/>
</dbReference>
<feature type="domain" description="HTH tetR-type" evidence="5">
    <location>
        <begin position="8"/>
        <end position="68"/>
    </location>
</feature>
<dbReference type="PANTHER" id="PTHR47506:SF3">
    <property type="entry name" value="HTH-TYPE TRANSCRIPTIONAL REGULATOR LMRA"/>
    <property type="match status" value="1"/>
</dbReference>
<evidence type="ECO:0000256" key="1">
    <source>
        <dbReference type="ARBA" id="ARBA00023015"/>
    </source>
</evidence>
<dbReference type="Gene3D" id="1.10.357.10">
    <property type="entry name" value="Tetracycline Repressor, domain 2"/>
    <property type="match status" value="1"/>
</dbReference>
<keyword evidence="3" id="KW-0804">Transcription</keyword>
<dbReference type="Proteomes" id="UP000199670">
    <property type="component" value="Unassembled WGS sequence"/>
</dbReference>
<dbReference type="EMBL" id="FMAQ01000004">
    <property type="protein sequence ID" value="SCC06161.1"/>
    <property type="molecule type" value="Genomic_DNA"/>
</dbReference>
<dbReference type="PRINTS" id="PR00455">
    <property type="entry name" value="HTHTETR"/>
</dbReference>
<dbReference type="InterPro" id="IPR009057">
    <property type="entry name" value="Homeodomain-like_sf"/>
</dbReference>
<dbReference type="InterPro" id="IPR036271">
    <property type="entry name" value="Tet_transcr_reg_TetR-rel_C_sf"/>
</dbReference>
<gene>
    <name evidence="6" type="ORF">GA0061081_104156</name>
</gene>
<dbReference type="GO" id="GO:0003677">
    <property type="term" value="F:DNA binding"/>
    <property type="evidence" value="ECO:0007669"/>
    <property type="project" value="UniProtKB-UniRule"/>
</dbReference>
<evidence type="ECO:0000259" key="5">
    <source>
        <dbReference type="PROSITE" id="PS50977"/>
    </source>
</evidence>
<evidence type="ECO:0000256" key="4">
    <source>
        <dbReference type="PROSITE-ProRule" id="PRU00335"/>
    </source>
</evidence>
<sequence>MVKMNSKPSSKEKLIKAMADLILEKGLSSTSPNDILTRAEVGQGSLYHYFNGKEDLSLHAIKYNVEQLISYNASVLNADKNAYNKLSDFLLKARNIDRGCLVGQLARDRSIMKNQELAVEVTRGFESIKQTLESLIKLGIAEGSISNILAPLEAVTLIISTVQGAYISAKGLQDDSYFYLTINTLLKIFAPSHK</sequence>
<evidence type="ECO:0000256" key="2">
    <source>
        <dbReference type="ARBA" id="ARBA00023125"/>
    </source>
</evidence>
<evidence type="ECO:0000256" key="3">
    <source>
        <dbReference type="ARBA" id="ARBA00023163"/>
    </source>
</evidence>
<dbReference type="Pfam" id="PF16925">
    <property type="entry name" value="TetR_C_13"/>
    <property type="match status" value="1"/>
</dbReference>
<reference evidence="7" key="1">
    <citation type="submission" date="2016-08" db="EMBL/GenBank/DDBJ databases">
        <authorList>
            <person name="Varghese N."/>
            <person name="Submissions Spin"/>
        </authorList>
    </citation>
    <scope>NUCLEOTIDE SEQUENCE [LARGE SCALE GENOMIC DNA]</scope>
    <source>
        <strain evidence="7">R-53248</strain>
    </source>
</reference>
<keyword evidence="1" id="KW-0805">Transcription regulation</keyword>
<dbReference type="SUPFAM" id="SSF46689">
    <property type="entry name" value="Homeodomain-like"/>
    <property type="match status" value="1"/>
</dbReference>
<organism evidence="6 7">
    <name type="scientific">Gilliamella bombicola</name>
    <dbReference type="NCBI Taxonomy" id="1798182"/>
    <lineage>
        <taxon>Bacteria</taxon>
        <taxon>Pseudomonadati</taxon>
        <taxon>Pseudomonadota</taxon>
        <taxon>Gammaproteobacteria</taxon>
        <taxon>Orbales</taxon>
        <taxon>Orbaceae</taxon>
        <taxon>Gilliamella</taxon>
    </lineage>
</organism>
<feature type="DNA-binding region" description="H-T-H motif" evidence="4">
    <location>
        <begin position="31"/>
        <end position="50"/>
    </location>
</feature>